<reference evidence="1" key="1">
    <citation type="submission" date="2025-08" db="UniProtKB">
        <authorList>
            <consortium name="Ensembl"/>
        </authorList>
    </citation>
    <scope>IDENTIFICATION</scope>
</reference>
<evidence type="ECO:0000313" key="1">
    <source>
        <dbReference type="Ensembl" id="ENSOSIP00000036667.1"/>
    </source>
</evidence>
<protein>
    <submittedName>
        <fullName evidence="1">Uncharacterized protein</fullName>
    </submittedName>
</protein>
<dbReference type="AlphaFoldDB" id="A0A8C8DX23"/>
<name>A0A8C8DX23_9TELE</name>
<dbReference type="Ensembl" id="ENSOSIT00000038649.1">
    <property type="protein sequence ID" value="ENSOSIP00000036667.1"/>
    <property type="gene ID" value="ENSOSIG00000018230.1"/>
</dbReference>
<evidence type="ECO:0000313" key="2">
    <source>
        <dbReference type="Proteomes" id="UP000694383"/>
    </source>
</evidence>
<reference evidence="1" key="2">
    <citation type="submission" date="2025-09" db="UniProtKB">
        <authorList>
            <consortium name="Ensembl"/>
        </authorList>
    </citation>
    <scope>IDENTIFICATION</scope>
</reference>
<dbReference type="Proteomes" id="UP000694383">
    <property type="component" value="Unplaced"/>
</dbReference>
<organism evidence="1 2">
    <name type="scientific">Oryzias sinensis</name>
    <name type="common">Chinese medaka</name>
    <dbReference type="NCBI Taxonomy" id="183150"/>
    <lineage>
        <taxon>Eukaryota</taxon>
        <taxon>Metazoa</taxon>
        <taxon>Chordata</taxon>
        <taxon>Craniata</taxon>
        <taxon>Vertebrata</taxon>
        <taxon>Euteleostomi</taxon>
        <taxon>Actinopterygii</taxon>
        <taxon>Neopterygii</taxon>
        <taxon>Teleostei</taxon>
        <taxon>Neoteleostei</taxon>
        <taxon>Acanthomorphata</taxon>
        <taxon>Ovalentaria</taxon>
        <taxon>Atherinomorphae</taxon>
        <taxon>Beloniformes</taxon>
        <taxon>Adrianichthyidae</taxon>
        <taxon>Oryziinae</taxon>
        <taxon>Oryzias</taxon>
    </lineage>
</organism>
<sequence>MVWCRVSNCLASLSKCVSPKCFEHIQTVLLVGNHSDPSGLALLIPKAHFFLKSESIGNLQEKFSH</sequence>
<keyword evidence="2" id="KW-1185">Reference proteome</keyword>
<accession>A0A8C8DX23</accession>
<proteinExistence type="predicted"/>